<evidence type="ECO:0000256" key="1">
    <source>
        <dbReference type="ARBA" id="ARBA00004173"/>
    </source>
</evidence>
<dbReference type="GeneID" id="108876485"/>
<dbReference type="RefSeq" id="XP_018521550.1">
    <property type="nucleotide sequence ID" value="XM_018666034.2"/>
</dbReference>
<keyword evidence="5" id="KW-0256">Endoplasmic reticulum</keyword>
<keyword evidence="4" id="KW-0963">Cytoplasm</keyword>
<sequence>MGHPNVPLTYSYTRSHRNKRRSSQLQPYTPNDNLNNALGAIRVLGLELIEDELKPHLNTVLATIKEKKNGAAEQVVISGILPILALSLRSRGPLTLLTAKLVAELAKESVVRKGFGDAGLVTALLSVLTSTDQELLLHAVRAISRMSYDSSKQQELLLRRGAVPRLVAILLRFPGKEPLEEMCLQALCNLSGMAVAEEAGMVWERGVSVRPGESVFHGVSPHTCGFASSVTLVRVSQWAPGQYAVNIEVFQRCSSSFWNLHGNKRTARWFPFSSEGICSNLFKLIKFSTRNVPRTKSLKTRMFPHFSLTAEILQTWWPNINHTRLSG</sequence>
<dbReference type="InterPro" id="IPR011989">
    <property type="entry name" value="ARM-like"/>
</dbReference>
<feature type="region of interest" description="Disordered" evidence="8">
    <location>
        <begin position="1"/>
        <end position="31"/>
    </location>
</feature>
<organism evidence="9 10">
    <name type="scientific">Lates calcarifer</name>
    <name type="common">Barramundi</name>
    <name type="synonym">Holocentrus calcarifer</name>
    <dbReference type="NCBI Taxonomy" id="8187"/>
    <lineage>
        <taxon>Eukaryota</taxon>
        <taxon>Metazoa</taxon>
        <taxon>Chordata</taxon>
        <taxon>Craniata</taxon>
        <taxon>Vertebrata</taxon>
        <taxon>Euteleostomi</taxon>
        <taxon>Actinopterygii</taxon>
        <taxon>Neopterygii</taxon>
        <taxon>Teleostei</taxon>
        <taxon>Neoteleostei</taxon>
        <taxon>Acanthomorphata</taxon>
        <taxon>Carangaria</taxon>
        <taxon>Carangaria incertae sedis</taxon>
        <taxon>Centropomidae</taxon>
        <taxon>Lates</taxon>
    </lineage>
</organism>
<dbReference type="SMART" id="SM00185">
    <property type="entry name" value="ARM"/>
    <property type="match status" value="2"/>
</dbReference>
<reference evidence="10" key="1">
    <citation type="submission" date="2025-08" db="UniProtKB">
        <authorList>
            <consortium name="RefSeq"/>
        </authorList>
    </citation>
    <scope>IDENTIFICATION</scope>
    <source>
        <tissue evidence="10">Brain</tissue>
    </source>
</reference>
<dbReference type="PROSITE" id="PS50176">
    <property type="entry name" value="ARM_REPEAT"/>
    <property type="match status" value="1"/>
</dbReference>
<dbReference type="InterPro" id="IPR000225">
    <property type="entry name" value="Armadillo"/>
</dbReference>
<dbReference type="GO" id="GO:0005783">
    <property type="term" value="C:endoplasmic reticulum"/>
    <property type="evidence" value="ECO:0007669"/>
    <property type="project" value="UniProtKB-SubCell"/>
</dbReference>
<keyword evidence="6" id="KW-0496">Mitochondrion</keyword>
<dbReference type="GO" id="GO:0005739">
    <property type="term" value="C:mitochondrion"/>
    <property type="evidence" value="ECO:0007669"/>
    <property type="project" value="UniProtKB-SubCell"/>
</dbReference>
<dbReference type="SUPFAM" id="SSF48371">
    <property type="entry name" value="ARM repeat"/>
    <property type="match status" value="1"/>
</dbReference>
<dbReference type="PANTHER" id="PTHR10957">
    <property type="entry name" value="RAP1 GTPASE-GDP DISSOCIATION STIMULATOR 1"/>
    <property type="match status" value="1"/>
</dbReference>
<dbReference type="KEGG" id="lcf:108876485"/>
<proteinExistence type="predicted"/>
<dbReference type="Gene3D" id="1.25.10.10">
    <property type="entry name" value="Leucine-rich Repeat Variant"/>
    <property type="match status" value="1"/>
</dbReference>
<evidence type="ECO:0000256" key="2">
    <source>
        <dbReference type="ARBA" id="ARBA00004240"/>
    </source>
</evidence>
<name>A0AAJ7PF33_LATCA</name>
<evidence type="ECO:0000256" key="7">
    <source>
        <dbReference type="PROSITE-ProRule" id="PRU00259"/>
    </source>
</evidence>
<accession>A0AAJ7PF33</accession>
<evidence type="ECO:0000256" key="8">
    <source>
        <dbReference type="SAM" id="MobiDB-lite"/>
    </source>
</evidence>
<dbReference type="AlphaFoldDB" id="A0AAJ7PF33"/>
<evidence type="ECO:0000256" key="3">
    <source>
        <dbReference type="ARBA" id="ARBA00004514"/>
    </source>
</evidence>
<dbReference type="InterPro" id="IPR016024">
    <property type="entry name" value="ARM-type_fold"/>
</dbReference>
<dbReference type="GO" id="GO:0005829">
    <property type="term" value="C:cytosol"/>
    <property type="evidence" value="ECO:0007669"/>
    <property type="project" value="UniProtKB-SubCell"/>
</dbReference>
<gene>
    <name evidence="10" type="primary">si:dkey-21e13.3</name>
</gene>
<dbReference type="GO" id="GO:0005085">
    <property type="term" value="F:guanyl-nucleotide exchange factor activity"/>
    <property type="evidence" value="ECO:0007669"/>
    <property type="project" value="InterPro"/>
</dbReference>
<protein>
    <submittedName>
        <fullName evidence="10">Rap1 GTPase-GDP dissociation stimulator 1</fullName>
    </submittedName>
</protein>
<evidence type="ECO:0000256" key="6">
    <source>
        <dbReference type="ARBA" id="ARBA00023128"/>
    </source>
</evidence>
<evidence type="ECO:0000313" key="10">
    <source>
        <dbReference type="RefSeq" id="XP_018521550.1"/>
    </source>
</evidence>
<comment type="subcellular location">
    <subcellularLocation>
        <location evidence="3">Cytoplasm</location>
        <location evidence="3">Cytosol</location>
    </subcellularLocation>
    <subcellularLocation>
        <location evidence="2">Endoplasmic reticulum</location>
    </subcellularLocation>
    <subcellularLocation>
        <location evidence="1">Mitochondrion</location>
    </subcellularLocation>
</comment>
<feature type="repeat" description="ARM" evidence="7">
    <location>
        <begin position="119"/>
        <end position="161"/>
    </location>
</feature>
<evidence type="ECO:0000256" key="5">
    <source>
        <dbReference type="ARBA" id="ARBA00022824"/>
    </source>
</evidence>
<dbReference type="Proteomes" id="UP000694890">
    <property type="component" value="Linkage group LG23"/>
</dbReference>
<evidence type="ECO:0000313" key="9">
    <source>
        <dbReference type="Proteomes" id="UP000694890"/>
    </source>
</evidence>
<dbReference type="InterPro" id="IPR040144">
    <property type="entry name" value="RAP1GDS1"/>
</dbReference>
<evidence type="ECO:0000256" key="4">
    <source>
        <dbReference type="ARBA" id="ARBA00022490"/>
    </source>
</evidence>